<evidence type="ECO:0000313" key="4">
    <source>
        <dbReference type="Proteomes" id="UP001059773"/>
    </source>
</evidence>
<dbReference type="PANTHER" id="PTHR11749">
    <property type="entry name" value="RIBULOSE-5-PHOSPHATE-3-EPIMERASE"/>
    <property type="match status" value="1"/>
</dbReference>
<dbReference type="Pfam" id="PF00834">
    <property type="entry name" value="Ribul_P_3_epim"/>
    <property type="match status" value="1"/>
</dbReference>
<evidence type="ECO:0000256" key="1">
    <source>
        <dbReference type="ARBA" id="ARBA00022723"/>
    </source>
</evidence>
<protein>
    <submittedName>
        <fullName evidence="3">Ribulose-phosphate 3-epimerase</fullName>
    </submittedName>
</protein>
<keyword evidence="2" id="KW-0413">Isomerase</keyword>
<evidence type="ECO:0000313" key="3">
    <source>
        <dbReference type="EMBL" id="UUI02994.1"/>
    </source>
</evidence>
<dbReference type="Proteomes" id="UP001059773">
    <property type="component" value="Chromosome"/>
</dbReference>
<dbReference type="Gene3D" id="3.20.20.70">
    <property type="entry name" value="Aldolase class I"/>
    <property type="match status" value="1"/>
</dbReference>
<dbReference type="InterPro" id="IPR013785">
    <property type="entry name" value="Aldolase_TIM"/>
</dbReference>
<accession>A0ABY5JWP1</accession>
<evidence type="ECO:0000256" key="2">
    <source>
        <dbReference type="ARBA" id="ARBA00023235"/>
    </source>
</evidence>
<dbReference type="RefSeq" id="WP_256708180.1">
    <property type="nucleotide sequence ID" value="NZ_CP101914.1"/>
</dbReference>
<name>A0ABY5JWP1_9BACI</name>
<sequence>MKKITLSPSIMCADLVNLEQSIKELEQNGLEKVHIDVIDGKFSPSMPLGIETIKRMREVTDMDFDVHIMSTNNEYFIEEMINIGVQGITFHYETSLHTDRYINLIKESGAKAAVALNPATSISVLDYTLESLDMVCLMLINPGFATNKGEKQVPYAMKKIKDLKETIAGRSLHTSIQVDGRVSLTTIPELVKAGADDLVLGSTSLFIKGNSIEQNRYSVLDAIKKGQA</sequence>
<proteinExistence type="predicted"/>
<dbReference type="SUPFAM" id="SSF51366">
    <property type="entry name" value="Ribulose-phoshate binding barrel"/>
    <property type="match status" value="1"/>
</dbReference>
<keyword evidence="4" id="KW-1185">Reference proteome</keyword>
<gene>
    <name evidence="3" type="ORF">NP439_23685</name>
</gene>
<dbReference type="InterPro" id="IPR011060">
    <property type="entry name" value="RibuloseP-bd_barrel"/>
</dbReference>
<dbReference type="NCBIfam" id="NF004076">
    <property type="entry name" value="PRK05581.1-4"/>
    <property type="match status" value="1"/>
</dbReference>
<dbReference type="EMBL" id="CP101914">
    <property type="protein sequence ID" value="UUI02994.1"/>
    <property type="molecule type" value="Genomic_DNA"/>
</dbReference>
<organism evidence="3 4">
    <name type="scientific">Oceanobacillus jeddahense</name>
    <dbReference type="NCBI Taxonomy" id="1462527"/>
    <lineage>
        <taxon>Bacteria</taxon>
        <taxon>Bacillati</taxon>
        <taxon>Bacillota</taxon>
        <taxon>Bacilli</taxon>
        <taxon>Bacillales</taxon>
        <taxon>Bacillaceae</taxon>
        <taxon>Oceanobacillus</taxon>
    </lineage>
</organism>
<dbReference type="InterPro" id="IPR000056">
    <property type="entry name" value="Ribul_P_3_epim-like"/>
</dbReference>
<keyword evidence="1" id="KW-0479">Metal-binding</keyword>
<dbReference type="CDD" id="cd00429">
    <property type="entry name" value="RPE"/>
    <property type="match status" value="1"/>
</dbReference>
<reference evidence="3" key="1">
    <citation type="submission" date="2022-07" db="EMBL/GenBank/DDBJ databases">
        <title>FELIX.</title>
        <authorList>
            <person name="Wan K.H."/>
            <person name="Park S."/>
            <person name="Lawrence Q."/>
            <person name="Eichenberger J.P."/>
            <person name="Booth B.W."/>
            <person name="Piaggio A.J."/>
            <person name="Chandler J.C."/>
            <person name="Franklin A.B."/>
            <person name="Celniker S.E."/>
        </authorList>
    </citation>
    <scope>NUCLEOTIDE SEQUENCE</scope>
    <source>
        <strain evidence="3">QA-1986 374</strain>
    </source>
</reference>